<feature type="region of interest" description="Disordered" evidence="1">
    <location>
        <begin position="423"/>
        <end position="464"/>
    </location>
</feature>
<evidence type="ECO:0000313" key="2">
    <source>
        <dbReference type="EMBL" id="KAK8099818.1"/>
    </source>
</evidence>
<sequence length="464" mass="49075">MSITSDPQADATIAAIAAALPLKPSNPQGTSEAAATSSPQIKPEHIPDVDNPTHDGATLPPMPTLPTMLPVPPMPAMPHPTASQRAMPKGPSPQKGSGQERFRQMISGRPLTTYPQLPGLQPPGTAQLLPSTGYYQGPASGPNGHVAPSRAASGNPSSLFFTDTSGGAGTSVEGLLVPSYKRITADKLGMSRADSQPPSYQSASATNKNNDGYSTADNNLFRTTHTSILSSECQSRRFNPQFTEWVGSNGKYYASVRLQNHTISDGRGYNNTMDAKQSLAKQAVDWIRANMRKEGAPTRAEVIAKEKQEMLNRERAGLERHNGGYGSSSSYGGTGGNGLANGGSGSNKAGYSHYSPGRDRASRGGGGGANGAVADHKKSEAHVLLAGIRSLYGHYRGPSEAVLADPVASRAYLQGFALGEKLRDSAVRAEGRRSRSPKAGGDPRSKRNYRERSATRRLDSSEHR</sequence>
<feature type="compositionally biased region" description="Polar residues" evidence="1">
    <location>
        <begin position="25"/>
        <end position="40"/>
    </location>
</feature>
<proteinExistence type="predicted"/>
<feature type="compositionally biased region" description="Pro residues" evidence="1">
    <location>
        <begin position="60"/>
        <end position="78"/>
    </location>
</feature>
<evidence type="ECO:0008006" key="4">
    <source>
        <dbReference type="Google" id="ProtNLM"/>
    </source>
</evidence>
<gene>
    <name evidence="2" type="ORF">PG999_010192</name>
</gene>
<comment type="caution">
    <text evidence="2">The sequence shown here is derived from an EMBL/GenBank/DDBJ whole genome shotgun (WGS) entry which is preliminary data.</text>
</comment>
<protein>
    <recommendedName>
        <fullName evidence="4">AP2 domain-containing protein</fullName>
    </recommendedName>
</protein>
<evidence type="ECO:0000256" key="1">
    <source>
        <dbReference type="SAM" id="MobiDB-lite"/>
    </source>
</evidence>
<accession>A0AAW0QF34</accession>
<feature type="compositionally biased region" description="Basic and acidic residues" evidence="1">
    <location>
        <begin position="441"/>
        <end position="464"/>
    </location>
</feature>
<dbReference type="Proteomes" id="UP001392437">
    <property type="component" value="Unassembled WGS sequence"/>
</dbReference>
<dbReference type="AlphaFoldDB" id="A0AAW0QF34"/>
<keyword evidence="3" id="KW-1185">Reference proteome</keyword>
<feature type="region of interest" description="Disordered" evidence="1">
    <location>
        <begin position="189"/>
        <end position="217"/>
    </location>
</feature>
<name>A0AAW0QF34_9PEZI</name>
<feature type="region of interest" description="Disordered" evidence="1">
    <location>
        <begin position="349"/>
        <end position="374"/>
    </location>
</feature>
<feature type="compositionally biased region" description="Polar residues" evidence="1">
    <location>
        <begin position="193"/>
        <end position="217"/>
    </location>
</feature>
<organism evidence="2 3">
    <name type="scientific">Apiospora kogelbergensis</name>
    <dbReference type="NCBI Taxonomy" id="1337665"/>
    <lineage>
        <taxon>Eukaryota</taxon>
        <taxon>Fungi</taxon>
        <taxon>Dikarya</taxon>
        <taxon>Ascomycota</taxon>
        <taxon>Pezizomycotina</taxon>
        <taxon>Sordariomycetes</taxon>
        <taxon>Xylariomycetidae</taxon>
        <taxon>Amphisphaeriales</taxon>
        <taxon>Apiosporaceae</taxon>
        <taxon>Apiospora</taxon>
    </lineage>
</organism>
<feature type="compositionally biased region" description="Basic and acidic residues" evidence="1">
    <location>
        <begin position="42"/>
        <end position="53"/>
    </location>
</feature>
<dbReference type="EMBL" id="JAQQWP010000009">
    <property type="protein sequence ID" value="KAK8099818.1"/>
    <property type="molecule type" value="Genomic_DNA"/>
</dbReference>
<feature type="region of interest" description="Disordered" evidence="1">
    <location>
        <begin position="22"/>
        <end position="151"/>
    </location>
</feature>
<feature type="compositionally biased region" description="Basic and acidic residues" evidence="1">
    <location>
        <begin position="423"/>
        <end position="433"/>
    </location>
</feature>
<reference evidence="2 3" key="1">
    <citation type="submission" date="2023-01" db="EMBL/GenBank/DDBJ databases">
        <title>Analysis of 21 Apiospora genomes using comparative genomics revels a genus with tremendous synthesis potential of carbohydrate active enzymes and secondary metabolites.</title>
        <authorList>
            <person name="Sorensen T."/>
        </authorList>
    </citation>
    <scope>NUCLEOTIDE SEQUENCE [LARGE SCALE GENOMIC DNA]</scope>
    <source>
        <strain evidence="2 3">CBS 117206</strain>
    </source>
</reference>
<evidence type="ECO:0000313" key="3">
    <source>
        <dbReference type="Proteomes" id="UP001392437"/>
    </source>
</evidence>